<evidence type="ECO:0000313" key="2">
    <source>
        <dbReference type="EMBL" id="CAG5082035.1"/>
    </source>
</evidence>
<dbReference type="AlphaFoldDB" id="A0A916NBZ9"/>
<feature type="transmembrane region" description="Helical" evidence="1">
    <location>
        <begin position="12"/>
        <end position="41"/>
    </location>
</feature>
<keyword evidence="3" id="KW-1185">Reference proteome</keyword>
<accession>A0A916NBZ9</accession>
<keyword evidence="1" id="KW-1133">Transmembrane helix</keyword>
<gene>
    <name evidence="2" type="ORF">CRYO30217_01791</name>
</gene>
<dbReference type="KEGG" id="ptan:CRYO30217_01791"/>
<protein>
    <submittedName>
        <fullName evidence="2">Uncharacterized protein</fullName>
    </submittedName>
</protein>
<name>A0A916NBZ9_9FLAO</name>
<evidence type="ECO:0000313" key="3">
    <source>
        <dbReference type="Proteomes" id="UP000683507"/>
    </source>
</evidence>
<keyword evidence="1" id="KW-0812">Transmembrane</keyword>
<reference evidence="2" key="1">
    <citation type="submission" date="2021-04" db="EMBL/GenBank/DDBJ databases">
        <authorList>
            <person name="Rodrigo-Torres L."/>
            <person name="Arahal R. D."/>
            <person name="Lucena T."/>
        </authorList>
    </citation>
    <scope>NUCLEOTIDE SEQUENCE</scope>
    <source>
        <strain evidence="2">AS29M-1</strain>
    </source>
</reference>
<dbReference type="EMBL" id="OU015584">
    <property type="protein sequence ID" value="CAG5082035.1"/>
    <property type="molecule type" value="Genomic_DNA"/>
</dbReference>
<organism evidence="2 3">
    <name type="scientific">Parvicella tangerina</name>
    <dbReference type="NCBI Taxonomy" id="2829795"/>
    <lineage>
        <taxon>Bacteria</taxon>
        <taxon>Pseudomonadati</taxon>
        <taxon>Bacteroidota</taxon>
        <taxon>Flavobacteriia</taxon>
        <taxon>Flavobacteriales</taxon>
        <taxon>Parvicellaceae</taxon>
        <taxon>Parvicella</taxon>
    </lineage>
</organism>
<sequence length="80" mass="9081">MDGSLCSKIMRLALITFAAFFRIFCRVSLTELFIYVHFFLIKNEPKNQEENKLQPALCVLYVAQLQSAVALGSKPRTIAL</sequence>
<proteinExistence type="predicted"/>
<evidence type="ECO:0000256" key="1">
    <source>
        <dbReference type="SAM" id="Phobius"/>
    </source>
</evidence>
<dbReference type="Proteomes" id="UP000683507">
    <property type="component" value="Chromosome"/>
</dbReference>
<keyword evidence="1" id="KW-0472">Membrane</keyword>